<keyword evidence="3" id="KW-1185">Reference proteome</keyword>
<accession>A0ABP4XFK6</accession>
<name>A0ABP4XFK6_9MICO</name>
<evidence type="ECO:0000313" key="3">
    <source>
        <dbReference type="Proteomes" id="UP001501475"/>
    </source>
</evidence>
<feature type="domain" description="Wadjet protein JetD C-terminal" evidence="1">
    <location>
        <begin position="1"/>
        <end position="52"/>
    </location>
</feature>
<dbReference type="EMBL" id="BAAAPN010000105">
    <property type="protein sequence ID" value="GAA1776514.1"/>
    <property type="molecule type" value="Genomic_DNA"/>
</dbReference>
<protein>
    <recommendedName>
        <fullName evidence="1">Wadjet protein JetD C-terminal domain-containing protein</fullName>
    </recommendedName>
</protein>
<evidence type="ECO:0000313" key="2">
    <source>
        <dbReference type="EMBL" id="GAA1776514.1"/>
    </source>
</evidence>
<dbReference type="InterPro" id="IPR024534">
    <property type="entry name" value="JetD_C"/>
</dbReference>
<reference evidence="3" key="1">
    <citation type="journal article" date="2019" name="Int. J. Syst. Evol. Microbiol.">
        <title>The Global Catalogue of Microorganisms (GCM) 10K type strain sequencing project: providing services to taxonomists for standard genome sequencing and annotation.</title>
        <authorList>
            <consortium name="The Broad Institute Genomics Platform"/>
            <consortium name="The Broad Institute Genome Sequencing Center for Infectious Disease"/>
            <person name="Wu L."/>
            <person name="Ma J."/>
        </authorList>
    </citation>
    <scope>NUCLEOTIDE SEQUENCE [LARGE SCALE GENOMIC DNA]</scope>
    <source>
        <strain evidence="3">JCM 15591</strain>
    </source>
</reference>
<evidence type="ECO:0000259" key="1">
    <source>
        <dbReference type="Pfam" id="PF09983"/>
    </source>
</evidence>
<dbReference type="Pfam" id="PF09983">
    <property type="entry name" value="JetD_C"/>
    <property type="match status" value="1"/>
</dbReference>
<sequence>MDRATLLEHRERWGREPTPTRARLAHLTGAEGALYDDLVEDVLGPAVRLEQKNASPGLGQALHWLRSGTDARRGGMEGRAE</sequence>
<dbReference type="Proteomes" id="UP001501475">
    <property type="component" value="Unassembled WGS sequence"/>
</dbReference>
<proteinExistence type="predicted"/>
<organism evidence="2 3">
    <name type="scientific">Nostocoides vanveenii</name>
    <dbReference type="NCBI Taxonomy" id="330835"/>
    <lineage>
        <taxon>Bacteria</taxon>
        <taxon>Bacillati</taxon>
        <taxon>Actinomycetota</taxon>
        <taxon>Actinomycetes</taxon>
        <taxon>Micrococcales</taxon>
        <taxon>Intrasporangiaceae</taxon>
        <taxon>Nostocoides</taxon>
    </lineage>
</organism>
<gene>
    <name evidence="2" type="ORF">GCM10009810_37060</name>
</gene>
<comment type="caution">
    <text evidence="2">The sequence shown here is derived from an EMBL/GenBank/DDBJ whole genome shotgun (WGS) entry which is preliminary data.</text>
</comment>